<dbReference type="SMART" id="SM00829">
    <property type="entry name" value="PKS_ER"/>
    <property type="match status" value="1"/>
</dbReference>
<dbReference type="InterPro" id="IPR011032">
    <property type="entry name" value="GroES-like_sf"/>
</dbReference>
<dbReference type="PANTHER" id="PTHR42813">
    <property type="entry name" value="ZINC-TYPE ALCOHOL DEHYDROGENASE-LIKE"/>
    <property type="match status" value="1"/>
</dbReference>
<comment type="similarity">
    <text evidence="5">Belongs to the zinc-containing alcohol dehydrogenase family.</text>
</comment>
<dbReference type="Gene3D" id="3.90.180.10">
    <property type="entry name" value="Medium-chain alcohol dehydrogenases, catalytic domain"/>
    <property type="match status" value="1"/>
</dbReference>
<reference evidence="8" key="1">
    <citation type="journal article" date="2019" name="Int. J. Syst. Evol. Microbiol.">
        <title>The Global Catalogue of Microorganisms (GCM) 10K type strain sequencing project: providing services to taxonomists for standard genome sequencing and annotation.</title>
        <authorList>
            <consortium name="The Broad Institute Genomics Platform"/>
            <consortium name="The Broad Institute Genome Sequencing Center for Infectious Disease"/>
            <person name="Wu L."/>
            <person name="Ma J."/>
        </authorList>
    </citation>
    <scope>NUCLEOTIDE SEQUENCE [LARGE SCALE GENOMIC DNA]</scope>
    <source>
        <strain evidence="8">JCM 16259</strain>
    </source>
</reference>
<dbReference type="Pfam" id="PF08240">
    <property type="entry name" value="ADH_N"/>
    <property type="match status" value="1"/>
</dbReference>
<keyword evidence="4" id="KW-0560">Oxidoreductase</keyword>
<dbReference type="RefSeq" id="WP_344257575.1">
    <property type="nucleotide sequence ID" value="NZ_BAAARE010000054.1"/>
</dbReference>
<comment type="cofactor">
    <cofactor evidence="1 5">
        <name>Zn(2+)</name>
        <dbReference type="ChEBI" id="CHEBI:29105"/>
    </cofactor>
</comment>
<proteinExistence type="inferred from homology"/>
<keyword evidence="2 5" id="KW-0479">Metal-binding</keyword>
<name>A0ABP5ZSY5_9MICO</name>
<protein>
    <submittedName>
        <fullName evidence="7">Zinc-dependent alcohol dehydrogenase family protein</fullName>
    </submittedName>
</protein>
<dbReference type="EMBL" id="BAAARE010000054">
    <property type="protein sequence ID" value="GAA2503979.1"/>
    <property type="molecule type" value="Genomic_DNA"/>
</dbReference>
<accession>A0ABP5ZSY5</accession>
<dbReference type="Pfam" id="PF00107">
    <property type="entry name" value="ADH_zinc_N"/>
    <property type="match status" value="1"/>
</dbReference>
<feature type="domain" description="Enoyl reductase (ER)" evidence="6">
    <location>
        <begin position="15"/>
        <end position="343"/>
    </location>
</feature>
<organism evidence="7 8">
    <name type="scientific">Terrabacter carboxydivorans</name>
    <dbReference type="NCBI Taxonomy" id="619730"/>
    <lineage>
        <taxon>Bacteria</taxon>
        <taxon>Bacillati</taxon>
        <taxon>Actinomycetota</taxon>
        <taxon>Actinomycetes</taxon>
        <taxon>Micrococcales</taxon>
        <taxon>Intrasporangiaceae</taxon>
        <taxon>Terrabacter</taxon>
    </lineage>
</organism>
<gene>
    <name evidence="7" type="ORF">GCM10009858_47220</name>
</gene>
<evidence type="ECO:0000256" key="5">
    <source>
        <dbReference type="RuleBase" id="RU361277"/>
    </source>
</evidence>
<evidence type="ECO:0000256" key="4">
    <source>
        <dbReference type="ARBA" id="ARBA00023002"/>
    </source>
</evidence>
<dbReference type="SUPFAM" id="SSF50129">
    <property type="entry name" value="GroES-like"/>
    <property type="match status" value="1"/>
</dbReference>
<dbReference type="PANTHER" id="PTHR42813:SF2">
    <property type="entry name" value="DEHYDROGENASE, ZINC-CONTAINING, PUTATIVE (AFU_ORTHOLOGUE AFUA_2G02810)-RELATED"/>
    <property type="match status" value="1"/>
</dbReference>
<keyword evidence="3 5" id="KW-0862">Zinc</keyword>
<dbReference type="PROSITE" id="PS00059">
    <property type="entry name" value="ADH_ZINC"/>
    <property type="match status" value="1"/>
</dbReference>
<evidence type="ECO:0000313" key="8">
    <source>
        <dbReference type="Proteomes" id="UP001500730"/>
    </source>
</evidence>
<comment type="caution">
    <text evidence="7">The sequence shown here is derived from an EMBL/GenBank/DDBJ whole genome shotgun (WGS) entry which is preliminary data.</text>
</comment>
<dbReference type="InterPro" id="IPR020843">
    <property type="entry name" value="ER"/>
</dbReference>
<sequence>MKAALFKAARHIEIGQRPDPQIQDPTDAVVRVVRGCVCGSDLWYYRGINPHQVGSIGHEYIGVIEAVGPDVQDLAVGDFVIAPFTFNDGTCPACRNGYQSNCTHGGAFGNGEIDGGQGERVRAPYADATLVKVPGDAAAFTDEQLASFTALSDVMCTGYHAAVSAGVQQGDTVAVVGDGAVGLSAVLAANLLGAGRIIALSRHAERQQLAKEFGATDIVAERGDDAVEAVLRLTDGAGVDRALECVGTDQSIDTAAGIVRAGGMIGAVGVPLYESFEYQTLFWKNVGIKGGVAPGRQYIPELLRHVLAGDINPGLVFDYTTDLDHVAGAYAAMDERRAIKSLLTISQP</sequence>
<keyword evidence="8" id="KW-1185">Reference proteome</keyword>
<evidence type="ECO:0000259" key="6">
    <source>
        <dbReference type="SMART" id="SM00829"/>
    </source>
</evidence>
<dbReference type="Proteomes" id="UP001500730">
    <property type="component" value="Unassembled WGS sequence"/>
</dbReference>
<dbReference type="InterPro" id="IPR013154">
    <property type="entry name" value="ADH-like_N"/>
</dbReference>
<dbReference type="Gene3D" id="3.40.50.720">
    <property type="entry name" value="NAD(P)-binding Rossmann-like Domain"/>
    <property type="match status" value="1"/>
</dbReference>
<evidence type="ECO:0000313" key="7">
    <source>
        <dbReference type="EMBL" id="GAA2503979.1"/>
    </source>
</evidence>
<evidence type="ECO:0000256" key="2">
    <source>
        <dbReference type="ARBA" id="ARBA00022723"/>
    </source>
</evidence>
<evidence type="ECO:0000256" key="3">
    <source>
        <dbReference type="ARBA" id="ARBA00022833"/>
    </source>
</evidence>
<dbReference type="InterPro" id="IPR036291">
    <property type="entry name" value="NAD(P)-bd_dom_sf"/>
</dbReference>
<evidence type="ECO:0000256" key="1">
    <source>
        <dbReference type="ARBA" id="ARBA00001947"/>
    </source>
</evidence>
<dbReference type="InterPro" id="IPR002328">
    <property type="entry name" value="ADH_Zn_CS"/>
</dbReference>
<dbReference type="SUPFAM" id="SSF51735">
    <property type="entry name" value="NAD(P)-binding Rossmann-fold domains"/>
    <property type="match status" value="1"/>
</dbReference>
<dbReference type="InterPro" id="IPR013149">
    <property type="entry name" value="ADH-like_C"/>
</dbReference>